<accession>A0A023D2A8</accession>
<keyword evidence="1" id="KW-1133">Transmembrane helix</keyword>
<reference evidence="2 3" key="2">
    <citation type="journal article" date="2014" name="FEMS Microbiol. Lett.">
        <title>Draft genomic DNA sequence of the facultatively methylotrophic bacterium Acidomonas methanolica type strain MB58.</title>
        <authorList>
            <person name="Higashiura N."/>
            <person name="Hadano H."/>
            <person name="Hirakawa H."/>
            <person name="Matsutani M."/>
            <person name="Takabe S."/>
            <person name="Matsushita K."/>
            <person name="Azuma Y."/>
        </authorList>
    </citation>
    <scope>NUCLEOTIDE SEQUENCE [LARGE SCALE GENOMIC DNA]</scope>
    <source>
        <strain evidence="2 3">MB58</strain>
    </source>
</reference>
<feature type="transmembrane region" description="Helical" evidence="1">
    <location>
        <begin position="29"/>
        <end position="51"/>
    </location>
</feature>
<feature type="transmembrane region" description="Helical" evidence="1">
    <location>
        <begin position="57"/>
        <end position="82"/>
    </location>
</feature>
<protein>
    <recommendedName>
        <fullName evidence="4">ABC transporter</fullName>
    </recommendedName>
</protein>
<evidence type="ECO:0000313" key="2">
    <source>
        <dbReference type="EMBL" id="GAJ28262.1"/>
    </source>
</evidence>
<evidence type="ECO:0000313" key="3">
    <source>
        <dbReference type="Proteomes" id="UP000019760"/>
    </source>
</evidence>
<dbReference type="RefSeq" id="WP_052511691.1">
    <property type="nucleotide sequence ID" value="NZ_BAND01000017.1"/>
</dbReference>
<name>A0A023D2A8_ACIMT</name>
<proteinExistence type="predicted"/>
<organism evidence="2 3">
    <name type="scientific">Acidomonas methanolica NBRC 104435</name>
    <dbReference type="NCBI Taxonomy" id="1231351"/>
    <lineage>
        <taxon>Bacteria</taxon>
        <taxon>Pseudomonadati</taxon>
        <taxon>Pseudomonadota</taxon>
        <taxon>Alphaproteobacteria</taxon>
        <taxon>Acetobacterales</taxon>
        <taxon>Acetobacteraceae</taxon>
        <taxon>Acidomonas</taxon>
    </lineage>
</organism>
<keyword evidence="1" id="KW-0472">Membrane</keyword>
<evidence type="ECO:0000256" key="1">
    <source>
        <dbReference type="SAM" id="Phobius"/>
    </source>
</evidence>
<feature type="transmembrane region" description="Helical" evidence="1">
    <location>
        <begin position="103"/>
        <end position="129"/>
    </location>
</feature>
<dbReference type="EMBL" id="BAND01000017">
    <property type="protein sequence ID" value="GAJ28262.1"/>
    <property type="molecule type" value="Genomic_DNA"/>
</dbReference>
<evidence type="ECO:0008006" key="4">
    <source>
        <dbReference type="Google" id="ProtNLM"/>
    </source>
</evidence>
<feature type="transmembrane region" description="Helical" evidence="1">
    <location>
        <begin position="6"/>
        <end position="22"/>
    </location>
</feature>
<reference evidence="3" key="1">
    <citation type="journal article" date="2014" name="FEMS Microbiol. Lett.">
        <title>Draft Genomic DNA Sequence of the Facultatively Methylotrophic Bacterium Acidomonas methanolica type strain MB58.</title>
        <authorList>
            <person name="Higashiura N."/>
            <person name="Hadano H."/>
            <person name="Hirakawa H."/>
            <person name="Matsutani M."/>
            <person name="Takabe S."/>
            <person name="Matsushita K."/>
            <person name="Azuma Y."/>
        </authorList>
    </citation>
    <scope>NUCLEOTIDE SEQUENCE [LARGE SCALE GENOMIC DNA]</scope>
    <source>
        <strain evidence="3">MB58</strain>
    </source>
</reference>
<keyword evidence="1" id="KW-0812">Transmembrane</keyword>
<comment type="caution">
    <text evidence="2">The sequence shown here is derived from an EMBL/GenBank/DDBJ whole genome shotgun (WGS) entry which is preliminary data.</text>
</comment>
<sequence>MIPPLLRLAGLVLAAAVFLPILRHAPRRALDLALLTLLPGLLLAVMLPGLAFSRPPIAVAIGQGVCIAPLCLFPVLMRLATLQDGLARITAGLGADRLTRLRLVWTPLLGPALTATLASSLIAACFLPSPFDPSLLHAPRALLIQDR</sequence>
<dbReference type="Proteomes" id="UP000019760">
    <property type="component" value="Unassembled WGS sequence"/>
</dbReference>
<keyword evidence="3" id="KW-1185">Reference proteome</keyword>
<gene>
    <name evidence="2" type="ORF">Amme_017_003</name>
</gene>
<dbReference type="AlphaFoldDB" id="A0A023D2A8"/>